<evidence type="ECO:0000313" key="1">
    <source>
        <dbReference type="EMBL" id="JAP24743.1"/>
    </source>
</evidence>
<organism evidence="1">
    <name type="scientific">Solanum chacoense</name>
    <name type="common">Chaco potato</name>
    <dbReference type="NCBI Taxonomy" id="4108"/>
    <lineage>
        <taxon>Eukaryota</taxon>
        <taxon>Viridiplantae</taxon>
        <taxon>Streptophyta</taxon>
        <taxon>Embryophyta</taxon>
        <taxon>Tracheophyta</taxon>
        <taxon>Spermatophyta</taxon>
        <taxon>Magnoliopsida</taxon>
        <taxon>eudicotyledons</taxon>
        <taxon>Gunneridae</taxon>
        <taxon>Pentapetalae</taxon>
        <taxon>asterids</taxon>
        <taxon>lamiids</taxon>
        <taxon>Solanales</taxon>
        <taxon>Solanaceae</taxon>
        <taxon>Solanoideae</taxon>
        <taxon>Solaneae</taxon>
        <taxon>Solanum</taxon>
    </lineage>
</organism>
<dbReference type="EMBL" id="GEDG01014058">
    <property type="protein sequence ID" value="JAP24743.1"/>
    <property type="molecule type" value="Transcribed_RNA"/>
</dbReference>
<feature type="non-terminal residue" evidence="1">
    <location>
        <position position="1"/>
    </location>
</feature>
<accession>A0A0V0HX74</accession>
<name>A0A0V0HX74_SOLCH</name>
<reference evidence="1" key="1">
    <citation type="submission" date="2015-12" db="EMBL/GenBank/DDBJ databases">
        <title>Gene expression during late stages of embryo sac development: a critical building block for successful pollen-pistil interactions.</title>
        <authorList>
            <person name="Liu Y."/>
            <person name="Joly V."/>
            <person name="Sabar M."/>
            <person name="Matton D.P."/>
        </authorList>
    </citation>
    <scope>NUCLEOTIDE SEQUENCE</scope>
</reference>
<proteinExistence type="predicted"/>
<dbReference type="AlphaFoldDB" id="A0A0V0HX74"/>
<sequence>FLRSEVILDVKGLPDLLWCFPFNHVCHGLTCEIKQALDVQVVGSLDNNKMTQFTVSRTSTS</sequence>
<protein>
    <submittedName>
        <fullName evidence="1">Putative ovule protein</fullName>
    </submittedName>
</protein>